<dbReference type="PROSITE" id="PS00138">
    <property type="entry name" value="SUBTILASE_SER"/>
    <property type="match status" value="1"/>
</dbReference>
<accession>A0A918CKF5</accession>
<evidence type="ECO:0000256" key="6">
    <source>
        <dbReference type="PROSITE-ProRule" id="PRU01240"/>
    </source>
</evidence>
<dbReference type="GO" id="GO:0006508">
    <property type="term" value="P:proteolysis"/>
    <property type="evidence" value="ECO:0007669"/>
    <property type="project" value="UniProtKB-KW"/>
</dbReference>
<dbReference type="InterPro" id="IPR015500">
    <property type="entry name" value="Peptidase_S8_subtilisin-rel"/>
</dbReference>
<dbReference type="Gene3D" id="3.40.50.200">
    <property type="entry name" value="Peptidase S8/S53 domain"/>
    <property type="match status" value="1"/>
</dbReference>
<reference evidence="11" key="1">
    <citation type="journal article" date="2014" name="Int. J. Syst. Evol. Microbiol.">
        <title>Complete genome sequence of Corynebacterium casei LMG S-19264T (=DSM 44701T), isolated from a smear-ripened cheese.</title>
        <authorList>
            <consortium name="US DOE Joint Genome Institute (JGI-PGF)"/>
            <person name="Walter F."/>
            <person name="Albersmeier A."/>
            <person name="Kalinowski J."/>
            <person name="Ruckert C."/>
        </authorList>
    </citation>
    <scope>NUCLEOTIDE SEQUENCE</scope>
    <source>
        <strain evidence="11">JCM 4346</strain>
    </source>
</reference>
<dbReference type="GO" id="GO:0004252">
    <property type="term" value="F:serine-type endopeptidase activity"/>
    <property type="evidence" value="ECO:0007669"/>
    <property type="project" value="UniProtKB-UniRule"/>
</dbReference>
<name>A0A918CKF5_9ACTN</name>
<protein>
    <submittedName>
        <fullName evidence="11">Serine protease</fullName>
    </submittedName>
</protein>
<reference evidence="11" key="2">
    <citation type="submission" date="2020-09" db="EMBL/GenBank/DDBJ databases">
        <authorList>
            <person name="Sun Q."/>
            <person name="Ohkuma M."/>
        </authorList>
    </citation>
    <scope>NUCLEOTIDE SEQUENCE</scope>
    <source>
        <strain evidence="11">JCM 4346</strain>
    </source>
</reference>
<dbReference type="PROSITE" id="PS00136">
    <property type="entry name" value="SUBTILASE_ASP"/>
    <property type="match status" value="1"/>
</dbReference>
<dbReference type="EMBL" id="BMSX01000011">
    <property type="protein sequence ID" value="GGR25601.1"/>
    <property type="molecule type" value="Genomic_DNA"/>
</dbReference>
<keyword evidence="12" id="KW-1185">Reference proteome</keyword>
<evidence type="ECO:0000256" key="1">
    <source>
        <dbReference type="ARBA" id="ARBA00011073"/>
    </source>
</evidence>
<comment type="caution">
    <text evidence="11">The sequence shown here is derived from an EMBL/GenBank/DDBJ whole genome shotgun (WGS) entry which is preliminary data.</text>
</comment>
<dbReference type="Pfam" id="PF00082">
    <property type="entry name" value="Peptidase_S8"/>
    <property type="match status" value="1"/>
</dbReference>
<gene>
    <name evidence="11" type="ORF">GCM10010251_47010</name>
</gene>
<evidence type="ECO:0000256" key="2">
    <source>
        <dbReference type="ARBA" id="ARBA00022670"/>
    </source>
</evidence>
<evidence type="ECO:0000256" key="7">
    <source>
        <dbReference type="RuleBase" id="RU003355"/>
    </source>
</evidence>
<dbReference type="AlphaFoldDB" id="A0A918CKF5"/>
<dbReference type="PIRSF" id="PIRSF037854">
    <property type="entry name" value="Dihydropyridine_esterase"/>
    <property type="match status" value="1"/>
</dbReference>
<evidence type="ECO:0000256" key="9">
    <source>
        <dbReference type="SAM" id="SignalP"/>
    </source>
</evidence>
<feature type="region of interest" description="Disordered" evidence="8">
    <location>
        <begin position="399"/>
        <end position="418"/>
    </location>
</feature>
<dbReference type="CDD" id="cd07487">
    <property type="entry name" value="Peptidases_S8_1"/>
    <property type="match status" value="1"/>
</dbReference>
<dbReference type="PROSITE" id="PS00137">
    <property type="entry name" value="SUBTILASE_HIS"/>
    <property type="match status" value="1"/>
</dbReference>
<organism evidence="11 12">
    <name type="scientific">Streptomyces aurantiogriseus</name>
    <dbReference type="NCBI Taxonomy" id="66870"/>
    <lineage>
        <taxon>Bacteria</taxon>
        <taxon>Bacillati</taxon>
        <taxon>Actinomycetota</taxon>
        <taxon>Actinomycetes</taxon>
        <taxon>Kitasatosporales</taxon>
        <taxon>Streptomycetaceae</taxon>
        <taxon>Streptomyces</taxon>
    </lineage>
</organism>
<dbReference type="InterPro" id="IPR023828">
    <property type="entry name" value="Peptidase_S8_Ser-AS"/>
</dbReference>
<dbReference type="SUPFAM" id="SSF52743">
    <property type="entry name" value="Subtilisin-like"/>
    <property type="match status" value="1"/>
</dbReference>
<dbReference type="RefSeq" id="WP_189939663.1">
    <property type="nucleotide sequence ID" value="NZ_BMSX01000011.1"/>
</dbReference>
<keyword evidence="9" id="KW-0732">Signal</keyword>
<keyword evidence="3 6" id="KW-0378">Hydrolase</keyword>
<dbReference type="InterPro" id="IPR036852">
    <property type="entry name" value="Peptidase_S8/S53_dom_sf"/>
</dbReference>
<dbReference type="InterPro" id="IPR000209">
    <property type="entry name" value="Peptidase_S8/S53_dom"/>
</dbReference>
<sequence>MRRTSGYPAGAIAFAVALTSGLAGGAAAAPPGGEQGSGRGSGAQATTVTLITGDKVSIAEDGSVAGIERAEGRENGSFSVRQIDGHRYVIPGDAAPAVAQGKLDRRLFDVTQLVADGYDDASRSDLPLIVTYAGDETPAASAFSGARARVGKELPSINGLALRADKHGGSAFWDAFTDGGDGGQGTARLSASAATKSVKKIWLDGKRRASLDRSVPQIGAPTAWNAGFDGKGVKVAVLDTGVDQAHPDLAGREIAERNFSASEDSVDRFGHGTHVASTVAGTGAKSDGRFKGVASGARILDGKVLDDGGSGEESGVIAGMEWAVAEGARVVNMSLGGPDTPGVDPLEEAVNRLSAESGALFVIAAGNEGRQGESTVGSPGSADSALTVGAVDKADELTDFSSRGPRVGDGGVKPDLTAPGAEITAAASTASDIESQYPSGTAGYATLDGTSMATPHVAGAAAILAQQHPDWSGERIKAALTGSAKPGPYSAYQQGAGRTDVARAMEQTVVVEQGPLDFGLQQWPHSDDRPVTKEITYRNLGSEPVVLDLSAEAVGVDGKPAAEGMFTVAERRLTVPAGGVASTTVTADTRVGERDGSFGGAVTAVSSDGRISVRTALGVEREVESYSLTVKHIGDDGRPATGGWTAVDGRDSDHYAELADDEDGEVTVRLPKGGYGLTGIIGGDDENGAPGSVLLAPAIRLTEDTTVVIDARRAEPTRVTVPDPAAVNTYAHLVPGFTRSDGRVIPQFLFDFPGFDSFKVGHVGPEAAADEAYAQYAGFFKSRTDGEPPVNYRLAWNRTGDLGGFTADVKRKDLAEVDLSVGKPGADTTARIGAGPKPPLNGPAIDFSTPTSLELPLRTTEYVLGNGVRWLYSVHADQSGSTLLGGFKAYEAGRRHTERFNAGVFGPALPKGEDMPQWGSPGAARSGNVMRTYLPVFGDGAGHVGVSPVTGEETSLHADGKEIAADGHDGKGAVQYTLPEQAGRYELNVDVSRDPELFPVSTRVRAQWTFRSARTSEDSWTRLPLSAVRFSPELSPTGTAKAGERFRVPFMVEGAATARAVKKLSFEVSYDDGRTWTAAKAVGGTHLTLDHPAQPGTVSLRAKLTDQDGNTLVQTIDRAYLTE</sequence>
<evidence type="ECO:0000256" key="5">
    <source>
        <dbReference type="PIRSR" id="PIRSR615500-1"/>
    </source>
</evidence>
<feature type="signal peptide" evidence="9">
    <location>
        <begin position="1"/>
        <end position="28"/>
    </location>
</feature>
<comment type="similarity">
    <text evidence="1 6 7">Belongs to the peptidase S8 family.</text>
</comment>
<feature type="active site" description="Charge relay system" evidence="5 6">
    <location>
        <position position="239"/>
    </location>
</feature>
<dbReference type="InterPro" id="IPR050131">
    <property type="entry name" value="Peptidase_S8_subtilisin-like"/>
</dbReference>
<evidence type="ECO:0000313" key="11">
    <source>
        <dbReference type="EMBL" id="GGR25601.1"/>
    </source>
</evidence>
<evidence type="ECO:0000256" key="8">
    <source>
        <dbReference type="SAM" id="MobiDB-lite"/>
    </source>
</evidence>
<evidence type="ECO:0000256" key="4">
    <source>
        <dbReference type="ARBA" id="ARBA00022825"/>
    </source>
</evidence>
<evidence type="ECO:0000256" key="3">
    <source>
        <dbReference type="ARBA" id="ARBA00022801"/>
    </source>
</evidence>
<dbReference type="InterPro" id="IPR022398">
    <property type="entry name" value="Peptidase_S8_His-AS"/>
</dbReference>
<keyword evidence="2 6" id="KW-0645">Protease</keyword>
<evidence type="ECO:0000259" key="10">
    <source>
        <dbReference type="Pfam" id="PF00082"/>
    </source>
</evidence>
<dbReference type="PANTHER" id="PTHR43806:SF11">
    <property type="entry name" value="CEREVISIN-RELATED"/>
    <property type="match status" value="1"/>
</dbReference>
<dbReference type="InterPro" id="IPR023827">
    <property type="entry name" value="Peptidase_S8_Asp-AS"/>
</dbReference>
<dbReference type="InterPro" id="IPR017297">
    <property type="entry name" value="Peptidase_S8A_DPH-A"/>
</dbReference>
<proteinExistence type="inferred from homology"/>
<evidence type="ECO:0000313" key="12">
    <source>
        <dbReference type="Proteomes" id="UP000658320"/>
    </source>
</evidence>
<feature type="active site" description="Charge relay system" evidence="5 6">
    <location>
        <position position="271"/>
    </location>
</feature>
<feature type="chain" id="PRO_5037609941" evidence="9">
    <location>
        <begin position="29"/>
        <end position="1123"/>
    </location>
</feature>
<feature type="domain" description="Peptidase S8/S53" evidence="10">
    <location>
        <begin position="230"/>
        <end position="497"/>
    </location>
</feature>
<dbReference type="Proteomes" id="UP000658320">
    <property type="component" value="Unassembled WGS sequence"/>
</dbReference>
<feature type="active site" description="Charge relay system" evidence="5 6">
    <location>
        <position position="451"/>
    </location>
</feature>
<keyword evidence="4 6" id="KW-0720">Serine protease</keyword>
<dbReference type="PRINTS" id="PR00723">
    <property type="entry name" value="SUBTILISIN"/>
</dbReference>
<dbReference type="PROSITE" id="PS51892">
    <property type="entry name" value="SUBTILASE"/>
    <property type="match status" value="1"/>
</dbReference>
<dbReference type="PANTHER" id="PTHR43806">
    <property type="entry name" value="PEPTIDASE S8"/>
    <property type="match status" value="1"/>
</dbReference>